<comment type="caution">
    <text evidence="3">The sequence shown here is derived from an EMBL/GenBank/DDBJ whole genome shotgun (WGS) entry which is preliminary data.</text>
</comment>
<evidence type="ECO:0000256" key="1">
    <source>
        <dbReference type="ARBA" id="ARBA00009477"/>
    </source>
</evidence>
<protein>
    <submittedName>
        <fullName evidence="3">Efflux RND transporter periplasmic adaptor subunit</fullName>
    </submittedName>
</protein>
<accession>A0A7V4CHD5</accession>
<gene>
    <name evidence="3" type="ORF">ENU28_01555</name>
</gene>
<dbReference type="GO" id="GO:0015562">
    <property type="term" value="F:efflux transmembrane transporter activity"/>
    <property type="evidence" value="ECO:0007669"/>
    <property type="project" value="TreeGrafter"/>
</dbReference>
<dbReference type="AlphaFoldDB" id="A0A7V4CHD5"/>
<dbReference type="InterPro" id="IPR011053">
    <property type="entry name" value="Single_hybrid_motif"/>
</dbReference>
<dbReference type="InterPro" id="IPR006143">
    <property type="entry name" value="RND_pump_MFP"/>
</dbReference>
<dbReference type="PANTHER" id="PTHR30469">
    <property type="entry name" value="MULTIDRUG RESISTANCE PROTEIN MDTA"/>
    <property type="match status" value="1"/>
</dbReference>
<organism evidence="3">
    <name type="scientific">candidate division WOR-3 bacterium</name>
    <dbReference type="NCBI Taxonomy" id="2052148"/>
    <lineage>
        <taxon>Bacteria</taxon>
        <taxon>Bacteria division WOR-3</taxon>
    </lineage>
</organism>
<sequence length="291" mass="33174">MWSVKRLINWQVLFIFLFLNIPSCRQKKVVKEKELPTVGVQIVEKGNCIKTVKLFGRICGEEEVIVVSKIMGKVLKINKKEGDVVKINDTIMYILNDIPGAEYQPGPVLSPINGKVGKIYVEIAQMVNVGTPVALVFSDKKLRVKAKVSEKDLSYLKKRMACYLIFDNKRYEGYLEKFSPMIDPLTRGAEVEIYLKENKDLRVGMPCDVYLIIDEKKDVLTVLPTAFFLNDYSSLYVVKDDSTVEKRNVKVGLIGDEKIEILEGVKEGEKVITLGKEYVKEGRKVRFQIIK</sequence>
<proteinExistence type="inferred from homology"/>
<dbReference type="SUPFAM" id="SSF51230">
    <property type="entry name" value="Single hybrid motif"/>
    <property type="match status" value="1"/>
</dbReference>
<dbReference type="Gene3D" id="2.40.50.100">
    <property type="match status" value="1"/>
</dbReference>
<feature type="domain" description="Multidrug resistance protein MdtA-like C-terminal permuted SH3" evidence="2">
    <location>
        <begin position="237"/>
        <end position="275"/>
    </location>
</feature>
<dbReference type="EMBL" id="DTBX01000056">
    <property type="protein sequence ID" value="HGQ55135.1"/>
    <property type="molecule type" value="Genomic_DNA"/>
</dbReference>
<reference evidence="3" key="1">
    <citation type="journal article" date="2020" name="mSystems">
        <title>Genome- and Community-Level Interaction Insights into Carbon Utilization and Element Cycling Functions of Hydrothermarchaeota in Hydrothermal Sediment.</title>
        <authorList>
            <person name="Zhou Z."/>
            <person name="Liu Y."/>
            <person name="Xu W."/>
            <person name="Pan J."/>
            <person name="Luo Z.H."/>
            <person name="Li M."/>
        </authorList>
    </citation>
    <scope>NUCLEOTIDE SEQUENCE [LARGE SCALE GENOMIC DNA]</scope>
    <source>
        <strain evidence="3">SpSt-655</strain>
    </source>
</reference>
<evidence type="ECO:0000259" key="2">
    <source>
        <dbReference type="Pfam" id="PF25967"/>
    </source>
</evidence>
<dbReference type="GO" id="GO:1990281">
    <property type="term" value="C:efflux pump complex"/>
    <property type="evidence" value="ECO:0007669"/>
    <property type="project" value="TreeGrafter"/>
</dbReference>
<dbReference type="Pfam" id="PF25967">
    <property type="entry name" value="RND-MFP_C"/>
    <property type="match status" value="1"/>
</dbReference>
<comment type="similarity">
    <text evidence="1">Belongs to the membrane fusion protein (MFP) (TC 8.A.1) family.</text>
</comment>
<dbReference type="NCBIfam" id="TIGR01730">
    <property type="entry name" value="RND_mfp"/>
    <property type="match status" value="1"/>
</dbReference>
<dbReference type="Gene3D" id="2.40.420.20">
    <property type="match status" value="1"/>
</dbReference>
<dbReference type="InterPro" id="IPR058627">
    <property type="entry name" value="MdtA-like_C"/>
</dbReference>
<name>A0A7V4CHD5_UNCW3</name>
<evidence type="ECO:0000313" key="3">
    <source>
        <dbReference type="EMBL" id="HGQ55135.1"/>
    </source>
</evidence>